<evidence type="ECO:0000313" key="4">
    <source>
        <dbReference type="Proteomes" id="UP000178870"/>
    </source>
</evidence>
<evidence type="ECO:0000256" key="2">
    <source>
        <dbReference type="SAM" id="Phobius"/>
    </source>
</evidence>
<feature type="region of interest" description="Disordered" evidence="1">
    <location>
        <begin position="88"/>
        <end position="122"/>
    </location>
</feature>
<keyword evidence="2" id="KW-0472">Membrane</keyword>
<reference evidence="3 4" key="1">
    <citation type="journal article" date="2016" name="Nat. Commun.">
        <title>Thousands of microbial genomes shed light on interconnected biogeochemical processes in an aquifer system.</title>
        <authorList>
            <person name="Anantharaman K."/>
            <person name="Brown C.T."/>
            <person name="Hug L.A."/>
            <person name="Sharon I."/>
            <person name="Castelle C.J."/>
            <person name="Probst A.J."/>
            <person name="Thomas B.C."/>
            <person name="Singh A."/>
            <person name="Wilkins M.J."/>
            <person name="Karaoz U."/>
            <person name="Brodie E.L."/>
            <person name="Williams K.H."/>
            <person name="Hubbard S.S."/>
            <person name="Banfield J.F."/>
        </authorList>
    </citation>
    <scope>NUCLEOTIDE SEQUENCE [LARGE SCALE GENOMIC DNA]</scope>
</reference>
<comment type="caution">
    <text evidence="3">The sequence shown here is derived from an EMBL/GenBank/DDBJ whole genome shotgun (WGS) entry which is preliminary data.</text>
</comment>
<accession>A0A1F7YXC3</accession>
<name>A0A1F7YXC3_9BACT</name>
<keyword evidence="2" id="KW-1133">Transmembrane helix</keyword>
<sequence length="122" mass="13457">MNNKKPLPKIVVFAILTTITTFVWIGFEIVRAITKEPSPTVSAEIMAELDSNLDTATLTELTQRIHIEESEIGETQILDLTTLELVEPEEPEDPVTAEPAPEEEVVEDEVVQEATEEGSGQP</sequence>
<dbReference type="Proteomes" id="UP000178870">
    <property type="component" value="Unassembled WGS sequence"/>
</dbReference>
<gene>
    <name evidence="3" type="ORF">A2803_05380</name>
</gene>
<evidence type="ECO:0000256" key="1">
    <source>
        <dbReference type="SAM" id="MobiDB-lite"/>
    </source>
</evidence>
<protein>
    <submittedName>
        <fullName evidence="3">Uncharacterized protein</fullName>
    </submittedName>
</protein>
<organism evidence="3 4">
    <name type="scientific">Candidatus Woesebacteria bacterium RIFCSPHIGHO2_01_FULL_44_21</name>
    <dbReference type="NCBI Taxonomy" id="1802503"/>
    <lineage>
        <taxon>Bacteria</taxon>
        <taxon>Candidatus Woeseibacteriota</taxon>
    </lineage>
</organism>
<feature type="compositionally biased region" description="Acidic residues" evidence="1">
    <location>
        <begin position="88"/>
        <end position="116"/>
    </location>
</feature>
<proteinExistence type="predicted"/>
<keyword evidence="2" id="KW-0812">Transmembrane</keyword>
<feature type="transmembrane region" description="Helical" evidence="2">
    <location>
        <begin position="7"/>
        <end position="27"/>
    </location>
</feature>
<evidence type="ECO:0000313" key="3">
    <source>
        <dbReference type="EMBL" id="OGM31105.1"/>
    </source>
</evidence>
<dbReference type="EMBL" id="MGGP01000030">
    <property type="protein sequence ID" value="OGM31105.1"/>
    <property type="molecule type" value="Genomic_DNA"/>
</dbReference>
<dbReference type="AlphaFoldDB" id="A0A1F7YXC3"/>